<dbReference type="SUPFAM" id="SSF81383">
    <property type="entry name" value="F-box domain"/>
    <property type="match status" value="1"/>
</dbReference>
<dbReference type="InterPro" id="IPR036047">
    <property type="entry name" value="F-box-like_dom_sf"/>
</dbReference>
<dbReference type="AlphaFoldDB" id="A0A1J6KE57"/>
<dbReference type="Gene3D" id="3.80.10.10">
    <property type="entry name" value="Ribonuclease Inhibitor"/>
    <property type="match status" value="1"/>
</dbReference>
<feature type="compositionally biased region" description="Polar residues" evidence="1">
    <location>
        <begin position="15"/>
        <end position="25"/>
    </location>
</feature>
<proteinExistence type="predicted"/>
<protein>
    <submittedName>
        <fullName evidence="3">F-boxlrr-repeat protein</fullName>
    </submittedName>
</protein>
<comment type="caution">
    <text evidence="3">The sequence shown here is derived from an EMBL/GenBank/DDBJ whole genome shotgun (WGS) entry which is preliminary data.</text>
</comment>
<dbReference type="Proteomes" id="UP000187609">
    <property type="component" value="Unassembled WGS sequence"/>
</dbReference>
<evidence type="ECO:0000256" key="1">
    <source>
        <dbReference type="SAM" id="MobiDB-lite"/>
    </source>
</evidence>
<dbReference type="Pfam" id="PF00646">
    <property type="entry name" value="F-box"/>
    <property type="match status" value="1"/>
</dbReference>
<dbReference type="SMART" id="SM00256">
    <property type="entry name" value="FBOX"/>
    <property type="match status" value="1"/>
</dbReference>
<dbReference type="Gene3D" id="1.20.1280.50">
    <property type="match status" value="1"/>
</dbReference>
<evidence type="ECO:0000259" key="2">
    <source>
        <dbReference type="PROSITE" id="PS50181"/>
    </source>
</evidence>
<dbReference type="OMA" id="VDTWIEF"/>
<dbReference type="InterPro" id="IPR050232">
    <property type="entry name" value="FBL13/AtMIF1-like"/>
</dbReference>
<organism evidence="3 4">
    <name type="scientific">Nicotiana attenuata</name>
    <name type="common">Coyote tobacco</name>
    <dbReference type="NCBI Taxonomy" id="49451"/>
    <lineage>
        <taxon>Eukaryota</taxon>
        <taxon>Viridiplantae</taxon>
        <taxon>Streptophyta</taxon>
        <taxon>Embryophyta</taxon>
        <taxon>Tracheophyta</taxon>
        <taxon>Spermatophyta</taxon>
        <taxon>Magnoliopsida</taxon>
        <taxon>eudicotyledons</taxon>
        <taxon>Gunneridae</taxon>
        <taxon>Pentapetalae</taxon>
        <taxon>asterids</taxon>
        <taxon>lamiids</taxon>
        <taxon>Solanales</taxon>
        <taxon>Solanaceae</taxon>
        <taxon>Nicotianoideae</taxon>
        <taxon>Nicotianeae</taxon>
        <taxon>Nicotiana</taxon>
    </lineage>
</organism>
<gene>
    <name evidence="3" type="ORF">A4A49_19001</name>
</gene>
<dbReference type="EMBL" id="MJEQ01002091">
    <property type="protein sequence ID" value="OIT28365.1"/>
    <property type="molecule type" value="Genomic_DNA"/>
</dbReference>
<dbReference type="Gramene" id="OIT28365">
    <property type="protein sequence ID" value="OIT28365"/>
    <property type="gene ID" value="A4A49_19001"/>
</dbReference>
<dbReference type="InterPro" id="IPR055411">
    <property type="entry name" value="LRR_FXL15/At3g58940/PEG3-like"/>
</dbReference>
<dbReference type="InterPro" id="IPR001810">
    <property type="entry name" value="F-box_dom"/>
</dbReference>
<dbReference type="InterPro" id="IPR032675">
    <property type="entry name" value="LRR_dom_sf"/>
</dbReference>
<evidence type="ECO:0000313" key="4">
    <source>
        <dbReference type="Proteomes" id="UP000187609"/>
    </source>
</evidence>
<dbReference type="KEGG" id="nau:109212748"/>
<dbReference type="Pfam" id="PF24758">
    <property type="entry name" value="LRR_At5g56370"/>
    <property type="match status" value="1"/>
</dbReference>
<feature type="region of interest" description="Disordered" evidence="1">
    <location>
        <begin position="1"/>
        <end position="28"/>
    </location>
</feature>
<dbReference type="PANTHER" id="PTHR31900">
    <property type="entry name" value="F-BOX/RNI SUPERFAMILY PROTEIN-RELATED"/>
    <property type="match status" value="1"/>
</dbReference>
<feature type="domain" description="F-box" evidence="2">
    <location>
        <begin position="40"/>
        <end position="88"/>
    </location>
</feature>
<reference evidence="3" key="1">
    <citation type="submission" date="2016-11" db="EMBL/GenBank/DDBJ databases">
        <title>The genome of Nicotiana attenuata.</title>
        <authorList>
            <person name="Xu S."/>
            <person name="Brockmoeller T."/>
            <person name="Gaquerel E."/>
            <person name="Navarro A."/>
            <person name="Kuhl H."/>
            <person name="Gase K."/>
            <person name="Ling Z."/>
            <person name="Zhou W."/>
            <person name="Kreitzer C."/>
            <person name="Stanke M."/>
            <person name="Tang H."/>
            <person name="Lyons E."/>
            <person name="Pandey P."/>
            <person name="Pandey S.P."/>
            <person name="Timmermann B."/>
            <person name="Baldwin I.T."/>
        </authorList>
    </citation>
    <scope>NUCLEOTIDE SEQUENCE [LARGE SCALE GENOMIC DNA]</scope>
    <source>
        <strain evidence="3">UT</strain>
    </source>
</reference>
<dbReference type="PROSITE" id="PS50181">
    <property type="entry name" value="FBOX"/>
    <property type="match status" value="1"/>
</dbReference>
<dbReference type="SUPFAM" id="SSF52047">
    <property type="entry name" value="RNI-like"/>
    <property type="match status" value="1"/>
</dbReference>
<sequence length="520" mass="59818">MASSGDCTKNDGSRRSSSNLINPPSSKKRKVRINGAEETLDLLSELPESLLIQILSLLPTKDAFTTCILSKRWQYLWTSVYNFKFTRRSFRKPKHFISFVDYVLAHSVCSKIKRFEIDCTYLFRYNYNSHICRWLSFAVERKLENVVVRSNSETSAFKLPESFCTCSSLITLDLTSCCFDADVVIAWKSVKSIRFDAFVLFDKDILNVLSGCPALETLELDIVEGLRRLEIRSSKLKRLKLQDYWLSNDGGDHTLEIFAPYLQHLEISGDLDDLKCRLIDVSSVVNAKLTFNIRCIKDIRDDHGEEFDDAEDSCREYHQVFRTLVQYYLQKFSCATELTIGTWFTKVLCMLQYEGVQIPELKCKYLTLELHMDKFNLYGVAGLLRALPHVETLVIDIESMRFDYSRCHFESRDLAKGNKIDLQSLSSSFVLPNLKNVMIVNPSGVCLKDQFKSRYVKKLSKLSEFLLTNASVLEKFVIISKKRRCQTCSMNCVSQYLFGFAEKLLGCPKSSTNSVIIFQE</sequence>
<dbReference type="OrthoDB" id="1273735at2759"/>
<dbReference type="STRING" id="49451.A0A1J6KE57"/>
<accession>A0A1J6KE57</accession>
<name>A0A1J6KE57_NICAT</name>
<evidence type="ECO:0000313" key="3">
    <source>
        <dbReference type="EMBL" id="OIT28365.1"/>
    </source>
</evidence>
<dbReference type="PANTHER" id="PTHR31900:SF32">
    <property type="entry name" value="F-BOX_RNI_FBD-LIKE DOMAIN PROTEIN"/>
    <property type="match status" value="1"/>
</dbReference>
<keyword evidence="4" id="KW-1185">Reference proteome</keyword>